<dbReference type="PROSITE" id="PS50268">
    <property type="entry name" value="CADHERIN_2"/>
    <property type="match status" value="1"/>
</dbReference>
<dbReference type="PRINTS" id="PR00313">
    <property type="entry name" value="CABNDNGRPT"/>
</dbReference>
<dbReference type="CDD" id="cd00198">
    <property type="entry name" value="vWFA"/>
    <property type="match status" value="1"/>
</dbReference>
<dbReference type="Pfam" id="PF17892">
    <property type="entry name" value="Cadherin_5"/>
    <property type="match status" value="3"/>
</dbReference>
<dbReference type="EMBL" id="FNGI01000001">
    <property type="protein sequence ID" value="SDK85603.1"/>
    <property type="molecule type" value="Genomic_DNA"/>
</dbReference>
<dbReference type="InterPro" id="IPR002126">
    <property type="entry name" value="Cadherin-like_dom"/>
</dbReference>
<dbReference type="InterPro" id="IPR018511">
    <property type="entry name" value="Hemolysin-typ_Ca-bd_CS"/>
</dbReference>
<dbReference type="Pfam" id="PF00353">
    <property type="entry name" value="HemolysinCabind"/>
    <property type="match status" value="2"/>
</dbReference>
<evidence type="ECO:0000256" key="2">
    <source>
        <dbReference type="SAM" id="MobiDB-lite"/>
    </source>
</evidence>
<protein>
    <submittedName>
        <fullName evidence="5">Type I secretion C-terminal target domain (VC_A0849 subclass)</fullName>
    </submittedName>
</protein>
<accession>A0A1G9FBI5</accession>
<dbReference type="NCBIfam" id="NF012196">
    <property type="entry name" value="Ig_like_ice"/>
    <property type="match status" value="2"/>
</dbReference>
<dbReference type="Gene3D" id="2.60.40.10">
    <property type="entry name" value="Immunoglobulins"/>
    <property type="match status" value="9"/>
</dbReference>
<feature type="compositionally biased region" description="Polar residues" evidence="2">
    <location>
        <begin position="173"/>
        <end position="186"/>
    </location>
</feature>
<dbReference type="PANTHER" id="PTHR14139:SF2">
    <property type="entry name" value="CALSYNTENIN-1"/>
    <property type="match status" value="1"/>
</dbReference>
<dbReference type="PANTHER" id="PTHR14139">
    <property type="entry name" value="CALSYNTENIN"/>
    <property type="match status" value="1"/>
</dbReference>
<dbReference type="SMART" id="SM00327">
    <property type="entry name" value="VWA"/>
    <property type="match status" value="1"/>
</dbReference>
<dbReference type="InterPro" id="IPR047777">
    <property type="entry name" value="LapA-like_RM"/>
</dbReference>
<dbReference type="PROSITE" id="PS00330">
    <property type="entry name" value="HEMOLYSIN_CALCIUM"/>
    <property type="match status" value="2"/>
</dbReference>
<reference evidence="5 6" key="1">
    <citation type="submission" date="2016-10" db="EMBL/GenBank/DDBJ databases">
        <authorList>
            <person name="de Groot N.N."/>
        </authorList>
    </citation>
    <scope>NUCLEOTIDE SEQUENCE [LARGE SCALE GENOMIC DNA]</scope>
    <source>
        <strain evidence="5 6">DSM 14789</strain>
    </source>
</reference>
<dbReference type="Proteomes" id="UP000198654">
    <property type="component" value="Unassembled WGS sequence"/>
</dbReference>
<dbReference type="Gene3D" id="3.40.50.410">
    <property type="entry name" value="von Willebrand factor, type A domain"/>
    <property type="match status" value="1"/>
</dbReference>
<keyword evidence="6" id="KW-1185">Reference proteome</keyword>
<dbReference type="InterPro" id="IPR002035">
    <property type="entry name" value="VWF_A"/>
</dbReference>
<feature type="domain" description="VWFA" evidence="3">
    <location>
        <begin position="2305"/>
        <end position="2515"/>
    </location>
</feature>
<evidence type="ECO:0000313" key="5">
    <source>
        <dbReference type="EMBL" id="SDK85603.1"/>
    </source>
</evidence>
<dbReference type="RefSeq" id="WP_089724849.1">
    <property type="nucleotide sequence ID" value="NZ_FNGI01000001.1"/>
</dbReference>
<dbReference type="GO" id="GO:0005509">
    <property type="term" value="F:calcium ion binding"/>
    <property type="evidence" value="ECO:0007669"/>
    <property type="project" value="InterPro"/>
</dbReference>
<dbReference type="InterPro" id="IPR011049">
    <property type="entry name" value="Serralysin-like_metalloprot_C"/>
</dbReference>
<dbReference type="Gene3D" id="2.60.40.2810">
    <property type="match status" value="1"/>
</dbReference>
<sequence length="2866" mass="294339">MSTPIATVLSVTGQAWARDADGNLRVLEPGDVLLEGETLITSDNGRVRLDFGDAEPVAIGPGQSIAMLAELNADNPVPEDEAATTDESVEALLAAIEAGEGDLLDVLDPTAAGLGGGGEGGGHTFVRLARINLDTDSLAFDYQPPQLDTLIDAQGESLALADEIDENGAPTATDDSGSGLEGTSLNGNVLANDSDIDGDALTVTQFQVNGVGYQAGETAMLEGIGSLVVNGDGSYTFTPVANWNGQVPVVSYTVSDGDLSDTATLELSVTPVNDTPVGGDDNATNAADDALTTAEDTALIIDPATLLANDGDVDGDELSITGVGNATNGTVVLNADGTITFTPAENYNGEATFDYTVSDGQASDTASVTVAVTPVNDTPQGNDDNTADAANDALTTPEDTALSIDPQTLLANDSDVDGDDLFIGAVDGEARDAQGNVVGTVTATSDNAGRVTQITFTPNANYNGQATFDYTVSDGQASDTASVTVDVTPVNDAPVAQDDTNSVGVGGSVTATGGQNGQGVLSNDSDIDGDIIRVSQVDGNTLADGGSLTVDGLYGTLQIDSTGAYTYTSTLSTPVLYGFNGSDGQQLDGNLLGNFALSSEAQQRVSITEEGVGVSEGAPNHPRPEQISETGDVLIADLGAPVNSVTFGVARLFNDESGGESGQWFAYDASGNLVGSGQFGPESVDYEDGSNHVGTVTIGADDVDGDFQFIAFESLDYQNGSENAENDGGDYLVTGITVQDTFDYTIVDDQGGDASATLTVDSSASLIGYQTPPDSAAEPEASITIDMIAGDDVINDAEYGQQITITGSVEFDAREGDTVTLNVGGNRFEGQVDAEGNYSIQVFGGTLGEFDQISASVSGQNAAGNDYEASTTRDYSVDTQASATISIDEIAGDDEINGDESSQTITITGTVGDDAREGDIVTLTIGDEEIAGQVKADGSFSIGVPGSLLADNNQVTASVTGSDAVGNVFSAADTRGYTVNYAPQANSDKDAIDESGQLSVDAENGVLANDTDQNGDTLTITEINGDTGKVGTAIAGNNGGIFTLNDDGSYSFDPNGEFDLLAADQSKTTSLNYTVSDGDGGTDKATLTVTVTGTDDAPTISGDDTGAVIEDASDPMLTYSGTLVIDDPDANQSAIDTSVAPVASNGALGSLSIAANGEWSYEVANADVQYLAEGETKLETFTVTTVDSTTHDIVVSITGTNDAPEIKGLDDGLVAEDINVNDDSQLIDIGTLEIDDADADQSAIDTGVPVQASTGALGSLSITADGTWTYEVANADVQYLAEGETKLETFTVTTVDGTPHDVTITIMGTNDVPTISGAASGAVTEDGQADQEQGTAQSATGQLAVTDVDASDSHTWSLSGDGQGDYGTLTVDQTGQWVYTLDNAAAQNLGAGDQVTETYSVQVDDSNGGIATQTVTITITGTNDVPVINGDDSGAVTEDASVPTLSDNGTLEIVDTDADQSAIDTNVPVQASEGVLGSLTINANGGWTYEVANAEVQYLAEDETKDETFTVTTLDGTTHDIVVTITGTNDTPVISGQASGAVTEDGGAALTVSGDLDLSDIDTTDGYTGSVDGDSDGDGQVTGAYGTITVGIDGQWTYVLDNTSNAVQSLAADQEVTDTFTVQADDGHGGIDTQSIVVTITGTNDAPVISGEASGAVTEDATQSATGQLSVADVDTSDTHTWSVTGDSTTDYGSFTVDASGQWTYTLNNASPAVQALTSGERITETFSVTVDDGHNGSDTQEVSVTITGTEDAAEVSGDDTGAVTEDANVNDDFQLTDSGTLVIDDADTNQSTIDTSVAVQASEGALGSLTINANGEWSYEVANAEVQYLGEGEKKTETFTVTTVDGTEHNVVVTITGTNDIPTGGDDTTTNTADDALTTAEDTALVIQPDMLLANDDDADGDTLTITGVSNASNGTVVLNTDGSITFTPAENYNGDATFDYTVSDGTAGDTATVTVEVTPVNDVPEFIPDNPDYDPQSGNFAVTTEEDTAVHGSVAAEDIDGDTLTYSLGDGPAHGTVELDSASGEYTYTPTTDYHGDDSFSVTVSDGQGGEITSTVAIEVTPVSDANPDTITVAEDASVTTDVLANDTFGAGAKVTGVTQGANGSVTVTDAGIIYTPAANYHGPDSYTYTVTTAAGNTETTTVTVAVTPVNDTAEVSGDDLGAVTEDIDVNDDSHLTDSGTLSVADTDDGEATFDPSSVQASPSALGSLTITANGGWTYEVANADVQYLADGETKDETFTVTTVDGTTHDIVVTITGTEEGRLIVPQTTPNDDNDVPGGFGGDIILGDTGGTQTTVEPGKNYNISLIIDTSGSMEEASGTPGLTRMELVKAAMGNLVDQMEGHDGTINIQLVSFASNSVYETFDNITESGIEDILAAIDDLDADGGTNYEAGFNDATDWFGDQSNGYENLSFFLTDGKPTYYLDDDGDVRGDGNNTDYDTFKNSVDAFEGLSDISTVHGIGIGDGINEEYLKFFDNTKVSPTDGTVSFGTKTETVSDDLSITDENDDSATTAISSPIMIANSNSSLSFDYDISGFSWWGEDNFSWRLEKFNRGDWEATDHHGSDDWGRVTFDNIGPGQYQLVYTVEDKTGGWIFEEDANVSIDNVTLTQPAVVTGPVGEVSIVNNADDLDAALQGGSTSIDPVDVGDDTIDGGKGDDIIFGDTINTDNLSSDLPDGSGLEALKAFLKLQNGHSPTDAELYDYIEANHEALNVGGDARGGNDTLNGGEGNDILYGQGGDDTLTGGTGSDTLYGGFGADTFAWEFGDEGEVAAPASDTVMDFNAGEGDKLDLSELLQDHESGDDISSFIQATQDGGSTTLHISTTGNLGSNHANADQTISLAGVDMGGKSSDVFVDDLIAKGQIDI</sequence>
<proteinExistence type="predicted"/>
<dbReference type="InterPro" id="IPR019960">
    <property type="entry name" value="T1SS_VCA0849"/>
</dbReference>
<evidence type="ECO:0000259" key="4">
    <source>
        <dbReference type="PROSITE" id="PS50268"/>
    </source>
</evidence>
<dbReference type="InterPro" id="IPR010221">
    <property type="entry name" value="VCBS_dom"/>
</dbReference>
<dbReference type="Gene3D" id="2.60.40.1200">
    <property type="match status" value="1"/>
</dbReference>
<evidence type="ECO:0000313" key="6">
    <source>
        <dbReference type="Proteomes" id="UP000198654"/>
    </source>
</evidence>
<feature type="domain" description="Cadherin" evidence="4">
    <location>
        <begin position="1978"/>
        <end position="2072"/>
    </location>
</feature>
<dbReference type="InterPro" id="IPR041690">
    <property type="entry name" value="Cadherin_5"/>
</dbReference>
<dbReference type="NCBIfam" id="TIGR01965">
    <property type="entry name" value="VCBS_repeat"/>
    <property type="match status" value="9"/>
</dbReference>
<dbReference type="SUPFAM" id="SSF49313">
    <property type="entry name" value="Cadherin-like"/>
    <property type="match status" value="1"/>
</dbReference>
<dbReference type="InterPro" id="IPR015919">
    <property type="entry name" value="Cadherin-like_sf"/>
</dbReference>
<dbReference type="OrthoDB" id="6161951at2"/>
<dbReference type="InterPro" id="IPR036465">
    <property type="entry name" value="vWFA_dom_sf"/>
</dbReference>
<dbReference type="GO" id="GO:0016020">
    <property type="term" value="C:membrane"/>
    <property type="evidence" value="ECO:0007669"/>
    <property type="project" value="InterPro"/>
</dbReference>
<feature type="region of interest" description="Disordered" evidence="2">
    <location>
        <begin position="167"/>
        <end position="186"/>
    </location>
</feature>
<dbReference type="NCBIfam" id="NF033510">
    <property type="entry name" value="Ca_tandemer"/>
    <property type="match status" value="2"/>
</dbReference>
<dbReference type="NCBIfam" id="NF012211">
    <property type="entry name" value="tand_rpt_95"/>
    <property type="match status" value="7"/>
</dbReference>
<dbReference type="NCBIfam" id="TIGR03661">
    <property type="entry name" value="T1SS_VCA0849"/>
    <property type="match status" value="1"/>
</dbReference>
<dbReference type="Pfam" id="PF17963">
    <property type="entry name" value="Big_9"/>
    <property type="match status" value="5"/>
</dbReference>
<organism evidence="5 6">
    <name type="scientific">Modicisalibacter muralis</name>
    <dbReference type="NCBI Taxonomy" id="119000"/>
    <lineage>
        <taxon>Bacteria</taxon>
        <taxon>Pseudomonadati</taxon>
        <taxon>Pseudomonadota</taxon>
        <taxon>Gammaproteobacteria</taxon>
        <taxon>Oceanospirillales</taxon>
        <taxon>Halomonadaceae</taxon>
        <taxon>Modicisalibacter</taxon>
    </lineage>
</organism>
<evidence type="ECO:0000259" key="3">
    <source>
        <dbReference type="PROSITE" id="PS50234"/>
    </source>
</evidence>
<dbReference type="NCBIfam" id="NF033682">
    <property type="entry name" value="retention_LapA"/>
    <property type="match status" value="1"/>
</dbReference>
<dbReference type="InterPro" id="IPR013783">
    <property type="entry name" value="Ig-like_fold"/>
</dbReference>
<dbReference type="InterPro" id="IPR049826">
    <property type="entry name" value="Ig-like_ice"/>
</dbReference>
<dbReference type="Pfam" id="PF17803">
    <property type="entry name" value="Cadherin_4"/>
    <property type="match status" value="6"/>
</dbReference>
<name>A0A1G9FBI5_9GAMM</name>
<dbReference type="Pfam" id="PF13519">
    <property type="entry name" value="VWA_2"/>
    <property type="match status" value="1"/>
</dbReference>
<dbReference type="Gene3D" id="2.60.40.3440">
    <property type="match status" value="4"/>
</dbReference>
<dbReference type="SUPFAM" id="SSF51120">
    <property type="entry name" value="beta-Roll"/>
    <property type="match status" value="1"/>
</dbReference>
<dbReference type="GO" id="GO:0007156">
    <property type="term" value="P:homophilic cell adhesion via plasma membrane adhesion molecules"/>
    <property type="evidence" value="ECO:0007669"/>
    <property type="project" value="InterPro"/>
</dbReference>
<evidence type="ECO:0000256" key="1">
    <source>
        <dbReference type="ARBA" id="ARBA00022837"/>
    </source>
</evidence>
<gene>
    <name evidence="5" type="ORF">SAMN05661010_00316</name>
</gene>
<dbReference type="InterPro" id="IPR040853">
    <property type="entry name" value="RapA2_cadherin-like"/>
</dbReference>
<dbReference type="PROSITE" id="PS50234">
    <property type="entry name" value="VWFA"/>
    <property type="match status" value="1"/>
</dbReference>
<dbReference type="InterPro" id="IPR001343">
    <property type="entry name" value="Hemolysn_Ca-bd"/>
</dbReference>
<dbReference type="CDD" id="cd11304">
    <property type="entry name" value="Cadherin_repeat"/>
    <property type="match status" value="1"/>
</dbReference>
<dbReference type="SUPFAM" id="SSF53300">
    <property type="entry name" value="vWA-like"/>
    <property type="match status" value="1"/>
</dbReference>
<keyword evidence="1" id="KW-0106">Calcium</keyword>
<dbReference type="STRING" id="119000.SAMN05661010_00316"/>